<comment type="pathway">
    <text evidence="1">Mycotoxin biosynthesis.</text>
</comment>
<keyword evidence="3" id="KW-0812">Transmembrane</keyword>
<dbReference type="Proteomes" id="UP000178912">
    <property type="component" value="Unassembled WGS sequence"/>
</dbReference>
<gene>
    <name evidence="4" type="ORF">RAG0_03785</name>
</gene>
<keyword evidence="3" id="KW-1133">Transmembrane helix</keyword>
<evidence type="ECO:0000313" key="5">
    <source>
        <dbReference type="Proteomes" id="UP000178912"/>
    </source>
</evidence>
<evidence type="ECO:0000313" key="4">
    <source>
        <dbReference type="EMBL" id="CZS93510.1"/>
    </source>
</evidence>
<dbReference type="InterPro" id="IPR021765">
    <property type="entry name" value="UstYa-like"/>
</dbReference>
<keyword evidence="5" id="KW-1185">Reference proteome</keyword>
<dbReference type="PANTHER" id="PTHR33365:SF4">
    <property type="entry name" value="CYCLOCHLOROTINE BIOSYNTHESIS PROTEIN O"/>
    <property type="match status" value="1"/>
</dbReference>
<reference evidence="5" key="1">
    <citation type="submission" date="2016-03" db="EMBL/GenBank/DDBJ databases">
        <authorList>
            <person name="Guldener U."/>
        </authorList>
    </citation>
    <scope>NUCLEOTIDE SEQUENCE [LARGE SCALE GENOMIC DNA]</scope>
    <source>
        <strain evidence="5">04CH-RAC-A.6.1</strain>
    </source>
</reference>
<name>A0A1E1K6I6_9HELO</name>
<organism evidence="4 5">
    <name type="scientific">Rhynchosporium agropyri</name>
    <dbReference type="NCBI Taxonomy" id="914238"/>
    <lineage>
        <taxon>Eukaryota</taxon>
        <taxon>Fungi</taxon>
        <taxon>Dikarya</taxon>
        <taxon>Ascomycota</taxon>
        <taxon>Pezizomycotina</taxon>
        <taxon>Leotiomycetes</taxon>
        <taxon>Helotiales</taxon>
        <taxon>Ploettnerulaceae</taxon>
        <taxon>Rhynchosporium</taxon>
    </lineage>
</organism>
<dbReference type="EMBL" id="FJUX01000015">
    <property type="protein sequence ID" value="CZS93510.1"/>
    <property type="molecule type" value="Genomic_DNA"/>
</dbReference>
<dbReference type="OrthoDB" id="3687641at2759"/>
<dbReference type="Pfam" id="PF11807">
    <property type="entry name" value="UstYa"/>
    <property type="match status" value="1"/>
</dbReference>
<dbReference type="PANTHER" id="PTHR33365">
    <property type="entry name" value="YALI0B05434P"/>
    <property type="match status" value="1"/>
</dbReference>
<feature type="transmembrane region" description="Helical" evidence="3">
    <location>
        <begin position="37"/>
        <end position="58"/>
    </location>
</feature>
<evidence type="ECO:0000256" key="3">
    <source>
        <dbReference type="SAM" id="Phobius"/>
    </source>
</evidence>
<evidence type="ECO:0000256" key="2">
    <source>
        <dbReference type="ARBA" id="ARBA00035112"/>
    </source>
</evidence>
<sequence length="265" mass="30178">MAALIATYKEIGLSDDNVSDTGEESDRKAPRSTWPRASTLVLSMTTLTFGLWALYLTIRPVGLCPIQTFQEGYSTEWEPAKAAIQLQKLTYTSAFRYNETSKGYYREFDPALPQYIGSPNREIDKAWGELLSGQYLVISEEEAQKLDDPVAIQGYYLAEVEVMHSLHCLNAIRKAMDKDYYSEHDEHKLPADLQRIHVEHCFEQLRQNIQCATDLTPVLLRPFGEEPHVNLIGTPQAHTCRNWDVFRKWYTDRGLELGKVNGGGT</sequence>
<evidence type="ECO:0000256" key="1">
    <source>
        <dbReference type="ARBA" id="ARBA00004685"/>
    </source>
</evidence>
<keyword evidence="3" id="KW-0472">Membrane</keyword>
<protein>
    <recommendedName>
        <fullName evidence="6">Tat pathway signal sequence</fullName>
    </recommendedName>
</protein>
<comment type="similarity">
    <text evidence="2">Belongs to the ustYa family.</text>
</comment>
<accession>A0A1E1K6I6</accession>
<dbReference type="AlphaFoldDB" id="A0A1E1K6I6"/>
<evidence type="ECO:0008006" key="6">
    <source>
        <dbReference type="Google" id="ProtNLM"/>
    </source>
</evidence>
<proteinExistence type="inferred from homology"/>
<dbReference type="GO" id="GO:0043386">
    <property type="term" value="P:mycotoxin biosynthetic process"/>
    <property type="evidence" value="ECO:0007669"/>
    <property type="project" value="InterPro"/>
</dbReference>